<organism evidence="1 2">
    <name type="scientific">Rhodococcus oxybenzonivorans</name>
    <dbReference type="NCBI Taxonomy" id="1990687"/>
    <lineage>
        <taxon>Bacteria</taxon>
        <taxon>Bacillati</taxon>
        <taxon>Actinomycetota</taxon>
        <taxon>Actinomycetes</taxon>
        <taxon>Mycobacteriales</taxon>
        <taxon>Nocardiaceae</taxon>
        <taxon>Rhodococcus</taxon>
    </lineage>
</organism>
<reference evidence="1 2" key="1">
    <citation type="submission" date="2017-05" db="EMBL/GenBank/DDBJ databases">
        <title>Isolation of Rhodococcus sp. S2-17 biodegrading of BP-3.</title>
        <authorList>
            <person name="Lee Y."/>
            <person name="Kim K.H."/>
            <person name="Chun B.H."/>
            <person name="Jung H.S."/>
            <person name="Jeon C.O."/>
        </authorList>
    </citation>
    <scope>NUCLEOTIDE SEQUENCE [LARGE SCALE GENOMIC DNA]</scope>
    <source>
        <strain evidence="1 2">S2-17</strain>
    </source>
</reference>
<accession>A0A2S2BVC7</accession>
<protein>
    <submittedName>
        <fullName evidence="1">Uncharacterized protein</fullName>
    </submittedName>
</protein>
<dbReference type="AlphaFoldDB" id="A0A2S2BVC7"/>
<dbReference type="Proteomes" id="UP000245711">
    <property type="component" value="Chromosome"/>
</dbReference>
<gene>
    <name evidence="1" type="ORF">CBI38_14455</name>
</gene>
<name>A0A2S2BVC7_9NOCA</name>
<dbReference type="KEGG" id="roz:CBI38_14455"/>
<proteinExistence type="predicted"/>
<keyword evidence="2" id="KW-1185">Reference proteome</keyword>
<sequence>MRRAVVIPESSVSTDSVLFTEAATAAPSLFNPEPAVRLCKAAISDGADYDAHLILTMPSRGE</sequence>
<evidence type="ECO:0000313" key="1">
    <source>
        <dbReference type="EMBL" id="AWK72587.1"/>
    </source>
</evidence>
<evidence type="ECO:0000313" key="2">
    <source>
        <dbReference type="Proteomes" id="UP000245711"/>
    </source>
</evidence>
<dbReference type="EMBL" id="CP021354">
    <property type="protein sequence ID" value="AWK72587.1"/>
    <property type="molecule type" value="Genomic_DNA"/>
</dbReference>